<dbReference type="AlphaFoldDB" id="A0A1F4WJU4"/>
<keyword evidence="7 16" id="KW-1133">Transmembrane helix</keyword>
<dbReference type="Pfam" id="PF01098">
    <property type="entry name" value="FTSW_RODA_SPOVE"/>
    <property type="match status" value="1"/>
</dbReference>
<dbReference type="EMBL" id="MEWA01000018">
    <property type="protein sequence ID" value="OGC69734.1"/>
    <property type="molecule type" value="Genomic_DNA"/>
</dbReference>
<evidence type="ECO:0000256" key="2">
    <source>
        <dbReference type="ARBA" id="ARBA00022676"/>
    </source>
</evidence>
<comment type="catalytic activity">
    <reaction evidence="15">
        <text>[GlcNAc-(1-&gt;4)-Mur2Ac(oyl-L-Ala-gamma-D-Glu-L-Lys-D-Ala-D-Ala)](n)-di-trans,octa-cis-undecaprenyl diphosphate + beta-D-GlcNAc-(1-&gt;4)-Mur2Ac(oyl-L-Ala-gamma-D-Glu-L-Lys-D-Ala-D-Ala)-di-trans,octa-cis-undecaprenyl diphosphate = [GlcNAc-(1-&gt;4)-Mur2Ac(oyl-L-Ala-gamma-D-Glu-L-Lys-D-Ala-D-Ala)](n+1)-di-trans,octa-cis-undecaprenyl diphosphate + di-trans,octa-cis-undecaprenyl diphosphate + H(+)</text>
        <dbReference type="Rhea" id="RHEA:23708"/>
        <dbReference type="Rhea" id="RHEA-COMP:9602"/>
        <dbReference type="Rhea" id="RHEA-COMP:9603"/>
        <dbReference type="ChEBI" id="CHEBI:15378"/>
        <dbReference type="ChEBI" id="CHEBI:58405"/>
        <dbReference type="ChEBI" id="CHEBI:60033"/>
        <dbReference type="ChEBI" id="CHEBI:78435"/>
        <dbReference type="EC" id="2.4.99.28"/>
    </reaction>
</comment>
<dbReference type="EC" id="2.4.99.28" evidence="14"/>
<comment type="similarity">
    <text evidence="11">Belongs to the SEDS family. FtsW subfamily.</text>
</comment>
<keyword evidence="4 16" id="KW-0812">Transmembrane</keyword>
<keyword evidence="5" id="KW-0133">Cell shape</keyword>
<name>A0A1F4WJU4_UNCKA</name>
<evidence type="ECO:0000256" key="12">
    <source>
        <dbReference type="ARBA" id="ARBA00041185"/>
    </source>
</evidence>
<gene>
    <name evidence="17" type="ORF">A2415_04620</name>
</gene>
<dbReference type="PANTHER" id="PTHR30474:SF2">
    <property type="entry name" value="PEPTIDOGLYCAN GLYCOSYLTRANSFERASE FTSW-RELATED"/>
    <property type="match status" value="1"/>
</dbReference>
<evidence type="ECO:0000256" key="11">
    <source>
        <dbReference type="ARBA" id="ARBA00038053"/>
    </source>
</evidence>
<dbReference type="GO" id="GO:0008955">
    <property type="term" value="F:peptidoglycan glycosyltransferase activity"/>
    <property type="evidence" value="ECO:0007669"/>
    <property type="project" value="UniProtKB-EC"/>
</dbReference>
<evidence type="ECO:0000256" key="1">
    <source>
        <dbReference type="ARBA" id="ARBA00004141"/>
    </source>
</evidence>
<keyword evidence="6" id="KW-0573">Peptidoglycan synthesis</keyword>
<accession>A0A1F4WJU4</accession>
<feature type="transmembrane region" description="Helical" evidence="16">
    <location>
        <begin position="214"/>
        <end position="234"/>
    </location>
</feature>
<feature type="transmembrane region" description="Helical" evidence="16">
    <location>
        <begin position="333"/>
        <end position="352"/>
    </location>
</feature>
<dbReference type="GO" id="GO:0032153">
    <property type="term" value="C:cell division site"/>
    <property type="evidence" value="ECO:0007669"/>
    <property type="project" value="TreeGrafter"/>
</dbReference>
<evidence type="ECO:0000256" key="8">
    <source>
        <dbReference type="ARBA" id="ARBA00023136"/>
    </source>
</evidence>
<evidence type="ECO:0000256" key="16">
    <source>
        <dbReference type="SAM" id="Phobius"/>
    </source>
</evidence>
<feature type="transmembrane region" description="Helical" evidence="16">
    <location>
        <begin position="367"/>
        <end position="388"/>
    </location>
</feature>
<dbReference type="Proteomes" id="UP000179113">
    <property type="component" value="Unassembled WGS sequence"/>
</dbReference>
<evidence type="ECO:0000256" key="9">
    <source>
        <dbReference type="ARBA" id="ARBA00032370"/>
    </source>
</evidence>
<evidence type="ECO:0000256" key="5">
    <source>
        <dbReference type="ARBA" id="ARBA00022960"/>
    </source>
</evidence>
<feature type="transmembrane region" description="Helical" evidence="16">
    <location>
        <begin position="170"/>
        <end position="202"/>
    </location>
</feature>
<dbReference type="GO" id="GO:0009252">
    <property type="term" value="P:peptidoglycan biosynthetic process"/>
    <property type="evidence" value="ECO:0007669"/>
    <property type="project" value="UniProtKB-KW"/>
</dbReference>
<feature type="transmembrane region" description="Helical" evidence="16">
    <location>
        <begin position="54"/>
        <end position="73"/>
    </location>
</feature>
<evidence type="ECO:0000256" key="7">
    <source>
        <dbReference type="ARBA" id="ARBA00022989"/>
    </source>
</evidence>
<evidence type="ECO:0000313" key="17">
    <source>
        <dbReference type="EMBL" id="OGC69734.1"/>
    </source>
</evidence>
<feature type="transmembrane region" description="Helical" evidence="16">
    <location>
        <begin position="21"/>
        <end position="42"/>
    </location>
</feature>
<comment type="subcellular location">
    <subcellularLocation>
        <location evidence="1">Membrane</location>
        <topology evidence="1">Multi-pass membrane protein</topology>
    </subcellularLocation>
</comment>
<dbReference type="GO" id="GO:0051301">
    <property type="term" value="P:cell division"/>
    <property type="evidence" value="ECO:0007669"/>
    <property type="project" value="InterPro"/>
</dbReference>
<feature type="transmembrane region" description="Helical" evidence="16">
    <location>
        <begin position="301"/>
        <end position="321"/>
    </location>
</feature>
<evidence type="ECO:0000256" key="14">
    <source>
        <dbReference type="ARBA" id="ARBA00044770"/>
    </source>
</evidence>
<keyword evidence="2" id="KW-0328">Glycosyltransferase</keyword>
<evidence type="ECO:0000256" key="15">
    <source>
        <dbReference type="ARBA" id="ARBA00049902"/>
    </source>
</evidence>
<organism evidence="17 18">
    <name type="scientific">candidate division WWE3 bacterium RIFOXYC1_FULL_39_7</name>
    <dbReference type="NCBI Taxonomy" id="1802643"/>
    <lineage>
        <taxon>Bacteria</taxon>
        <taxon>Katanobacteria</taxon>
    </lineage>
</organism>
<protein>
    <recommendedName>
        <fullName evidence="12">Probable peptidoglycan glycosyltransferase FtsW</fullName>
        <ecNumber evidence="14">2.4.99.28</ecNumber>
    </recommendedName>
    <alternativeName>
        <fullName evidence="13">Cell division protein FtsW</fullName>
    </alternativeName>
    <alternativeName>
        <fullName evidence="10">Cell wall polymerase</fullName>
    </alternativeName>
    <alternativeName>
        <fullName evidence="9">Peptidoglycan polymerase</fullName>
    </alternativeName>
</protein>
<evidence type="ECO:0000256" key="10">
    <source>
        <dbReference type="ARBA" id="ARBA00033270"/>
    </source>
</evidence>
<evidence type="ECO:0000256" key="6">
    <source>
        <dbReference type="ARBA" id="ARBA00022984"/>
    </source>
</evidence>
<reference evidence="17 18" key="1">
    <citation type="journal article" date="2016" name="Nat. Commun.">
        <title>Thousands of microbial genomes shed light on interconnected biogeochemical processes in an aquifer system.</title>
        <authorList>
            <person name="Anantharaman K."/>
            <person name="Brown C.T."/>
            <person name="Hug L.A."/>
            <person name="Sharon I."/>
            <person name="Castelle C.J."/>
            <person name="Probst A.J."/>
            <person name="Thomas B.C."/>
            <person name="Singh A."/>
            <person name="Wilkins M.J."/>
            <person name="Karaoz U."/>
            <person name="Brodie E.L."/>
            <person name="Williams K.H."/>
            <person name="Hubbard S.S."/>
            <person name="Banfield J.F."/>
        </authorList>
    </citation>
    <scope>NUCLEOTIDE SEQUENCE [LARGE SCALE GENOMIC DNA]</scope>
</reference>
<evidence type="ECO:0000256" key="3">
    <source>
        <dbReference type="ARBA" id="ARBA00022679"/>
    </source>
</evidence>
<feature type="transmembrane region" description="Helical" evidence="16">
    <location>
        <begin position="85"/>
        <end position="104"/>
    </location>
</feature>
<proteinExistence type="inferred from homology"/>
<evidence type="ECO:0000256" key="4">
    <source>
        <dbReference type="ARBA" id="ARBA00022692"/>
    </source>
</evidence>
<comment type="caution">
    <text evidence="17">The sequence shown here is derived from an EMBL/GenBank/DDBJ whole genome shotgun (WGS) entry which is preliminary data.</text>
</comment>
<dbReference type="InterPro" id="IPR001182">
    <property type="entry name" value="FtsW/RodA"/>
</dbReference>
<dbReference type="GO" id="GO:0015648">
    <property type="term" value="F:lipid-linked peptidoglycan transporter activity"/>
    <property type="evidence" value="ECO:0007669"/>
    <property type="project" value="TreeGrafter"/>
</dbReference>
<dbReference type="GO" id="GO:0008360">
    <property type="term" value="P:regulation of cell shape"/>
    <property type="evidence" value="ECO:0007669"/>
    <property type="project" value="UniProtKB-KW"/>
</dbReference>
<keyword evidence="3" id="KW-0808">Transferase</keyword>
<evidence type="ECO:0000256" key="13">
    <source>
        <dbReference type="ARBA" id="ARBA00041418"/>
    </source>
</evidence>
<keyword evidence="8 16" id="KW-0472">Membrane</keyword>
<sequence>MYKKKPAQKIISISHNEDKSLIFLIAGFLLFGIIVIFNSTTVQSLKIYGDASRFFLYHIAWTVVGLVGFFITYKFDILRFLKLNKFFYIVTAVFLFILMIASFLPCENAIIFARCENAANRWFYFNPPPFPQIPIIGELGFQPSELAKLTLTIFLAVQLSRSFKKKYQPFWYYLLGAGFFSALIILQPNMSTSVTVFIIGTLMYITSGATLKPLFLLFPIMLFMAFLFIMTTPYRRERLMTFFKSNQTTLNQEEDYQIKQAKIALGSGGFFGKGLGQSRQKYGYTPEIASDATFAIVGEEFGFVGVSVLLFCYGLLIFKGLTIAKRAVSSEESLIAVGVTSWIGLQLLIHVTSNTGMIPYTGVTLPLISYGGSSLLFTLMGLGLLANIDRTSTE</sequence>
<dbReference type="GO" id="GO:0005886">
    <property type="term" value="C:plasma membrane"/>
    <property type="evidence" value="ECO:0007669"/>
    <property type="project" value="TreeGrafter"/>
</dbReference>
<dbReference type="PANTHER" id="PTHR30474">
    <property type="entry name" value="CELL CYCLE PROTEIN"/>
    <property type="match status" value="1"/>
</dbReference>
<evidence type="ECO:0000313" key="18">
    <source>
        <dbReference type="Proteomes" id="UP000179113"/>
    </source>
</evidence>